<evidence type="ECO:0000256" key="1">
    <source>
        <dbReference type="SAM" id="MobiDB-lite"/>
    </source>
</evidence>
<feature type="compositionally biased region" description="Basic and acidic residues" evidence="1">
    <location>
        <begin position="163"/>
        <end position="183"/>
    </location>
</feature>
<organism evidence="2 3">
    <name type="scientific">Rhizobium helianthi</name>
    <dbReference type="NCBI Taxonomy" id="1132695"/>
    <lineage>
        <taxon>Bacteria</taxon>
        <taxon>Pseudomonadati</taxon>
        <taxon>Pseudomonadota</taxon>
        <taxon>Alphaproteobacteria</taxon>
        <taxon>Hyphomicrobiales</taxon>
        <taxon>Rhizobiaceae</taxon>
        <taxon>Rhizobium/Agrobacterium group</taxon>
        <taxon>Rhizobium</taxon>
    </lineage>
</organism>
<feature type="compositionally biased region" description="Basic and acidic residues" evidence="1">
    <location>
        <begin position="7"/>
        <end position="32"/>
    </location>
</feature>
<name>A0ABW4M8X9_9HYPH</name>
<feature type="compositionally biased region" description="Basic and acidic residues" evidence="1">
    <location>
        <begin position="47"/>
        <end position="69"/>
    </location>
</feature>
<gene>
    <name evidence="2" type="ORF">ACFSE1_14500</name>
</gene>
<proteinExistence type="predicted"/>
<evidence type="ECO:0000313" key="2">
    <source>
        <dbReference type="EMBL" id="MFD1746681.1"/>
    </source>
</evidence>
<dbReference type="EMBL" id="JBHUEQ010000025">
    <property type="protein sequence ID" value="MFD1746681.1"/>
    <property type="molecule type" value="Genomic_DNA"/>
</dbReference>
<reference evidence="3" key="1">
    <citation type="journal article" date="2019" name="Int. J. Syst. Evol. Microbiol.">
        <title>The Global Catalogue of Microorganisms (GCM) 10K type strain sequencing project: providing services to taxonomists for standard genome sequencing and annotation.</title>
        <authorList>
            <consortium name="The Broad Institute Genomics Platform"/>
            <consortium name="The Broad Institute Genome Sequencing Center for Infectious Disease"/>
            <person name="Wu L."/>
            <person name="Ma J."/>
        </authorList>
    </citation>
    <scope>NUCLEOTIDE SEQUENCE [LARGE SCALE GENOMIC DNA]</scope>
    <source>
        <strain evidence="3">CG52</strain>
    </source>
</reference>
<comment type="caution">
    <text evidence="2">The sequence shown here is derived from an EMBL/GenBank/DDBJ whole genome shotgun (WGS) entry which is preliminary data.</text>
</comment>
<accession>A0ABW4M8X9</accession>
<feature type="region of interest" description="Disordered" evidence="1">
    <location>
        <begin position="1"/>
        <end position="194"/>
    </location>
</feature>
<feature type="non-terminal residue" evidence="2">
    <location>
        <position position="1"/>
    </location>
</feature>
<sequence length="796" mass="85226">SNTKPGEVGKDGKTPDASKLEALPVDKNKADAVAEEASNTKTGAVDTDGKTTDASKLEASPVDKTKADAVAEENGNITDDKTAAEMSADGTKTDSASAKLTAEGESVDPAAARDSLAASKSAGGTDGATEADGDPKYINYDSLKDLPRNPNAAPVDRYAGMTPEEKAEAQRNNRDRSAVDSVDKTSAGTEGQPWSPAADLAKKIFGSEYMGDVNKSLYNALKNTDKSFINPDILSNPGKYDEKQRMIAYLDALSAQGAYSRFKDTLGDNGYATNNSKEVMNDLQNAVKILETDQGVQTKLTENIFRRLQGGFDGQIVGHVYDDNKSYEENMNDVLSEGNRATALKNDLMASYQKDIVEGGLLRQGREAGQDYKTIFQQYNSAVGIYNSVLPESITKGSIEDVNKSYSKFFTDDFLQNLPDTNEALKGLVDAVPNDPSGPKMSNEDKLASILKEPLNAVAETYFKDNQEAQNSYKTNLTTIITAAWQLGKPGGNFDDLTKQISGYIDNNVKNSAGGMDQPKYKQALLSGVTGILQGSRAVWSGVNMSNPTPDAIGVVLLHSMAGTSQFLKAAGSTVENSSKFLGDLAGVYDGEFLAAEKKATATALKGLGNAIGNIAAVGWLPVDYHQLFQGIKSGSLDTTGTILSAIGTAGDTVGAIEGISGLAQSLLNSNFVRGAGAATRFLPAAFSTVFTAGSIASWAAWSALQIYNDVRRWKEWSGQKDEMNAQLNRLVGDEVSLYVKDPIQNPKMPLPRREVPEEEKTKTDWDAVANDAARWRNANGGQDWAYPEVRQYAEA</sequence>
<keyword evidence="3" id="KW-1185">Reference proteome</keyword>
<dbReference type="Proteomes" id="UP001597322">
    <property type="component" value="Unassembled WGS sequence"/>
</dbReference>
<protein>
    <submittedName>
        <fullName evidence="2">Uncharacterized protein</fullName>
    </submittedName>
</protein>
<evidence type="ECO:0000313" key="3">
    <source>
        <dbReference type="Proteomes" id="UP001597322"/>
    </source>
</evidence>